<accession>A0ABR3DFE2</accession>
<dbReference type="EMBL" id="JAVLET010000003">
    <property type="protein sequence ID" value="KAL0471391.1"/>
    <property type="molecule type" value="Genomic_DNA"/>
</dbReference>
<evidence type="ECO:0000313" key="2">
    <source>
        <dbReference type="Proteomes" id="UP001451303"/>
    </source>
</evidence>
<keyword evidence="2" id="KW-1185">Reference proteome</keyword>
<proteinExistence type="predicted"/>
<sequence>MLSLERKRLVTEEWDNNSASQIRIRSLPMSVCRLIRVPSKQLAPLPSLGCFAANVVSQLARNWRSVNPGLLREPVNPSVWCVHQEVLVFLWDRWGSSFSSAVGGVTFLLFRNSHKSGSVACRARHPTNCPLPTKPTAKLLHCTLRLLRWRRCKNQTHFHFHFLAAVAFEPLFQLLQPATSHIRHSQPLAAKKTPFLCCRHHRLYQSHS</sequence>
<comment type="caution">
    <text evidence="1">The sequence shown here is derived from an EMBL/GenBank/DDBJ whole genome shotgun (WGS) entry which is preliminary data.</text>
</comment>
<organism evidence="1 2">
    <name type="scientific">Neurospora intermedia</name>
    <dbReference type="NCBI Taxonomy" id="5142"/>
    <lineage>
        <taxon>Eukaryota</taxon>
        <taxon>Fungi</taxon>
        <taxon>Dikarya</taxon>
        <taxon>Ascomycota</taxon>
        <taxon>Pezizomycotina</taxon>
        <taxon>Sordariomycetes</taxon>
        <taxon>Sordariomycetidae</taxon>
        <taxon>Sordariales</taxon>
        <taxon>Sordariaceae</taxon>
        <taxon>Neurospora</taxon>
    </lineage>
</organism>
<name>A0ABR3DFE2_NEUIN</name>
<protein>
    <submittedName>
        <fullName evidence="1">Uncharacterized protein</fullName>
    </submittedName>
</protein>
<gene>
    <name evidence="1" type="ORF">QR685DRAFT_202137</name>
</gene>
<reference evidence="1 2" key="1">
    <citation type="submission" date="2023-09" db="EMBL/GenBank/DDBJ databases">
        <title>Multi-omics analysis of a traditional fermented food reveals byproduct-associated fungal strains for waste-to-food upcycling.</title>
        <authorList>
            <consortium name="Lawrence Berkeley National Laboratory"/>
            <person name="Rekdal V.M."/>
            <person name="Villalobos-Escobedo J.M."/>
            <person name="Rodriguez-Valeron N."/>
            <person name="Garcia M.O."/>
            <person name="Vasquez D.P."/>
            <person name="Damayanti I."/>
            <person name="Sorensen P.M."/>
            <person name="Baidoo E.E."/>
            <person name="De Carvalho A.C."/>
            <person name="Riley R."/>
            <person name="Lipzen A."/>
            <person name="He G."/>
            <person name="Yan M."/>
            <person name="Haridas S."/>
            <person name="Daum C."/>
            <person name="Yoshinaga Y."/>
            <person name="Ng V."/>
            <person name="Grigoriev I.V."/>
            <person name="Munk R."/>
            <person name="Nuraida L."/>
            <person name="Wijaya C.H."/>
            <person name="Morales P.-C."/>
            <person name="Keasling J.D."/>
        </authorList>
    </citation>
    <scope>NUCLEOTIDE SEQUENCE [LARGE SCALE GENOMIC DNA]</scope>
    <source>
        <strain evidence="1 2">FGSC 2613</strain>
    </source>
</reference>
<evidence type="ECO:0000313" key="1">
    <source>
        <dbReference type="EMBL" id="KAL0471391.1"/>
    </source>
</evidence>
<dbReference type="Proteomes" id="UP001451303">
    <property type="component" value="Unassembled WGS sequence"/>
</dbReference>